<feature type="domain" description="Reverse transcriptase zinc-binding" evidence="1">
    <location>
        <begin position="20"/>
        <end position="104"/>
    </location>
</feature>
<comment type="caution">
    <text evidence="2">The sequence shown here is derived from an EMBL/GenBank/DDBJ whole genome shotgun (WGS) entry which is preliminary data.</text>
</comment>
<evidence type="ECO:0000313" key="2">
    <source>
        <dbReference type="EMBL" id="GAV70695.1"/>
    </source>
</evidence>
<dbReference type="PANTHER" id="PTHR33116:SF76">
    <property type="entry name" value="DUF4283 DOMAIN-CONTAINING PROTEIN"/>
    <property type="match status" value="1"/>
</dbReference>
<dbReference type="PANTHER" id="PTHR33116">
    <property type="entry name" value="REVERSE TRANSCRIPTASE ZINC-BINDING DOMAIN-CONTAINING PROTEIN-RELATED-RELATED"/>
    <property type="match status" value="1"/>
</dbReference>
<gene>
    <name evidence="2" type="ORF">CFOL_v3_14193</name>
</gene>
<proteinExistence type="predicted"/>
<dbReference type="AlphaFoldDB" id="A0A1Q3BRU6"/>
<evidence type="ECO:0000313" key="3">
    <source>
        <dbReference type="Proteomes" id="UP000187406"/>
    </source>
</evidence>
<sequence length="214" mass="24735">VDIPIGQCDVIDWQVKGRSFSFKSAWEAIRAPHPEVPWAKIVWFPGAIPKHTFCLWLTFHRAHNTMDKMQRLGFVQSSQCPFNCGQDESLNHLFFECSFTKAVWSKVLKLNKCPVPAVWSWESMATWAMGRTKGTQFHRWMRRLGLAASIYHCWRERNNRVFKQSATSPSQVLDLITFDVGRKSATCHNILDSPTNRAIVDNWCIDECIFRSAV</sequence>
<organism evidence="2 3">
    <name type="scientific">Cephalotus follicularis</name>
    <name type="common">Albany pitcher plant</name>
    <dbReference type="NCBI Taxonomy" id="3775"/>
    <lineage>
        <taxon>Eukaryota</taxon>
        <taxon>Viridiplantae</taxon>
        <taxon>Streptophyta</taxon>
        <taxon>Embryophyta</taxon>
        <taxon>Tracheophyta</taxon>
        <taxon>Spermatophyta</taxon>
        <taxon>Magnoliopsida</taxon>
        <taxon>eudicotyledons</taxon>
        <taxon>Gunneridae</taxon>
        <taxon>Pentapetalae</taxon>
        <taxon>rosids</taxon>
        <taxon>fabids</taxon>
        <taxon>Oxalidales</taxon>
        <taxon>Cephalotaceae</taxon>
        <taxon>Cephalotus</taxon>
    </lineage>
</organism>
<dbReference type="InterPro" id="IPR026960">
    <property type="entry name" value="RVT-Znf"/>
</dbReference>
<protein>
    <submittedName>
        <fullName evidence="2">Zf-RVT domain-containing protein</fullName>
    </submittedName>
</protein>
<reference evidence="3" key="1">
    <citation type="submission" date="2016-04" db="EMBL/GenBank/DDBJ databases">
        <title>Cephalotus genome sequencing.</title>
        <authorList>
            <person name="Fukushima K."/>
            <person name="Hasebe M."/>
            <person name="Fang X."/>
        </authorList>
    </citation>
    <scope>NUCLEOTIDE SEQUENCE [LARGE SCALE GENOMIC DNA]</scope>
    <source>
        <strain evidence="3">cv. St1</strain>
    </source>
</reference>
<dbReference type="EMBL" id="BDDD01000833">
    <property type="protein sequence ID" value="GAV70695.1"/>
    <property type="molecule type" value="Genomic_DNA"/>
</dbReference>
<feature type="non-terminal residue" evidence="2">
    <location>
        <position position="1"/>
    </location>
</feature>
<name>A0A1Q3BRU6_CEPFO</name>
<evidence type="ECO:0000259" key="1">
    <source>
        <dbReference type="Pfam" id="PF13966"/>
    </source>
</evidence>
<dbReference type="InParanoid" id="A0A1Q3BRU6"/>
<dbReference type="Proteomes" id="UP000187406">
    <property type="component" value="Unassembled WGS sequence"/>
</dbReference>
<keyword evidence="3" id="KW-1185">Reference proteome</keyword>
<accession>A0A1Q3BRU6</accession>
<dbReference type="OrthoDB" id="1622315at2759"/>
<dbReference type="Pfam" id="PF13966">
    <property type="entry name" value="zf-RVT"/>
    <property type="match status" value="1"/>
</dbReference>